<evidence type="ECO:0000313" key="2">
    <source>
        <dbReference type="Proteomes" id="UP000225965"/>
    </source>
</evidence>
<dbReference type="GeneID" id="63210688"/>
<dbReference type="KEGG" id="vg:63210688"/>
<organism evidence="1 2">
    <name type="scientific">Mycobacterium phage MrMagoo</name>
    <dbReference type="NCBI Taxonomy" id="1927020"/>
    <lineage>
        <taxon>Viruses</taxon>
        <taxon>Duplodnaviria</taxon>
        <taxon>Heunggongvirae</taxon>
        <taxon>Uroviricota</taxon>
        <taxon>Caudoviricetes</taxon>
        <taxon>Vilmaviridae</taxon>
        <taxon>Mclasvirinae</taxon>
        <taxon>Reyvirus</taxon>
        <taxon>Reyvirus mrmagoo</taxon>
    </lineage>
</organism>
<dbReference type="Proteomes" id="UP000225965">
    <property type="component" value="Segment"/>
</dbReference>
<evidence type="ECO:0000313" key="1">
    <source>
        <dbReference type="EMBL" id="APQ42228.1"/>
    </source>
</evidence>
<reference evidence="1 2" key="1">
    <citation type="submission" date="2016-11" db="EMBL/GenBank/DDBJ databases">
        <authorList>
            <person name="Brown T."/>
            <person name="Davidson K."/>
            <person name="Doll Z."/>
            <person name="Jansson R."/>
            <person name="Janyszek T."/>
            <person name="Lwin C."/>
            <person name="Patil S."/>
            <person name="Piper J."/>
            <person name="Rajendiran N."/>
            <person name="Rittenhouse N.L."/>
            <person name="Younker T.P."/>
            <person name="Zhang J."/>
            <person name="Garlena R.A."/>
            <person name="Russell D.A."/>
            <person name="Pope W.H."/>
            <person name="Jacobs-Sera D."/>
            <person name="Hatfull G.F."/>
        </authorList>
    </citation>
    <scope>NUCLEOTIDE SEQUENCE [LARGE SCALE GENOMIC DNA]</scope>
</reference>
<dbReference type="EMBL" id="KY223999">
    <property type="protein sequence ID" value="APQ42228.1"/>
    <property type="molecule type" value="Genomic_DNA"/>
</dbReference>
<keyword evidence="2" id="KW-1185">Reference proteome</keyword>
<gene>
    <name evidence="1" type="primary">146</name>
    <name evidence="1" type="ORF">PBI_MRMAGOO_146</name>
</gene>
<name>A0A1L6BYQ8_9CAUD</name>
<accession>A0A1L6BYQ8</accession>
<protein>
    <submittedName>
        <fullName evidence="1">Uncharacterized protein</fullName>
    </submittedName>
</protein>
<dbReference type="RefSeq" id="YP_010014031.1">
    <property type="nucleotide sequence ID" value="NC_053515.1"/>
</dbReference>
<sequence length="55" mass="6150">MMDQLEDLFPGEMEAAARIAELEGELSAMRSSRDAAVMQLRARVVRDERKARAGN</sequence>
<proteinExistence type="predicted"/>